<dbReference type="OrthoDB" id="3034689at2"/>
<dbReference type="EMBL" id="SLXT01000049">
    <property type="protein sequence ID" value="TCP59780.1"/>
    <property type="molecule type" value="Genomic_DNA"/>
</dbReference>
<evidence type="ECO:0008006" key="3">
    <source>
        <dbReference type="Google" id="ProtNLM"/>
    </source>
</evidence>
<organism evidence="1 2">
    <name type="scientific">Heliophilum fasciatum</name>
    <dbReference type="NCBI Taxonomy" id="35700"/>
    <lineage>
        <taxon>Bacteria</taxon>
        <taxon>Bacillati</taxon>
        <taxon>Bacillota</taxon>
        <taxon>Clostridia</taxon>
        <taxon>Eubacteriales</taxon>
        <taxon>Heliobacteriaceae</taxon>
        <taxon>Heliophilum</taxon>
    </lineage>
</organism>
<dbReference type="RefSeq" id="WP_131921072.1">
    <property type="nucleotide sequence ID" value="NZ_JAOQNU010000050.1"/>
</dbReference>
<gene>
    <name evidence="1" type="ORF">EDD73_1494</name>
</gene>
<keyword evidence="2" id="KW-1185">Reference proteome</keyword>
<evidence type="ECO:0000313" key="1">
    <source>
        <dbReference type="EMBL" id="TCP59780.1"/>
    </source>
</evidence>
<reference evidence="1 2" key="1">
    <citation type="submission" date="2019-03" db="EMBL/GenBank/DDBJ databases">
        <title>Genomic Encyclopedia of Type Strains, Phase IV (KMG-IV): sequencing the most valuable type-strain genomes for metagenomic binning, comparative biology and taxonomic classification.</title>
        <authorList>
            <person name="Goeker M."/>
        </authorList>
    </citation>
    <scope>NUCLEOTIDE SEQUENCE [LARGE SCALE GENOMIC DNA]</scope>
    <source>
        <strain evidence="1 2">DSM 11170</strain>
    </source>
</reference>
<proteinExistence type="predicted"/>
<dbReference type="AlphaFoldDB" id="A0A4R2R985"/>
<name>A0A4R2R985_9FIRM</name>
<accession>A0A4R2R985</accession>
<sequence>MADLVYQQLSDHAKTIIDDNVDRKKVAFGHEQLRFLNTFDLMKRRDCPFPYYLKEPLLCEVTYDEDNEDGKKQSIRGTMQLVTDANGHYNRIMVQTDKSDLVLSIDQVIRINPIKE</sequence>
<comment type="caution">
    <text evidence="1">The sequence shown here is derived from an EMBL/GenBank/DDBJ whole genome shotgun (WGS) entry which is preliminary data.</text>
</comment>
<dbReference type="Proteomes" id="UP000294813">
    <property type="component" value="Unassembled WGS sequence"/>
</dbReference>
<protein>
    <recommendedName>
        <fullName evidence="3">YolD-like protein</fullName>
    </recommendedName>
</protein>
<evidence type="ECO:0000313" key="2">
    <source>
        <dbReference type="Proteomes" id="UP000294813"/>
    </source>
</evidence>